<evidence type="ECO:0000313" key="4">
    <source>
        <dbReference type="Proteomes" id="UP000886520"/>
    </source>
</evidence>
<feature type="region of interest" description="Disordered" evidence="1">
    <location>
        <begin position="83"/>
        <end position="103"/>
    </location>
</feature>
<evidence type="ECO:0000256" key="2">
    <source>
        <dbReference type="SAM" id="SignalP"/>
    </source>
</evidence>
<evidence type="ECO:0000313" key="3">
    <source>
        <dbReference type="EMBL" id="KAI5082656.1"/>
    </source>
</evidence>
<evidence type="ECO:0000256" key="1">
    <source>
        <dbReference type="SAM" id="MobiDB-lite"/>
    </source>
</evidence>
<name>A0A9D4VBI2_ADICA</name>
<protein>
    <submittedName>
        <fullName evidence="3">Uncharacterized protein</fullName>
    </submittedName>
</protein>
<keyword evidence="2" id="KW-0732">Signal</keyword>
<reference evidence="3" key="1">
    <citation type="submission" date="2021-01" db="EMBL/GenBank/DDBJ databases">
        <title>Adiantum capillus-veneris genome.</title>
        <authorList>
            <person name="Fang Y."/>
            <person name="Liao Q."/>
        </authorList>
    </citation>
    <scope>NUCLEOTIDE SEQUENCE</scope>
    <source>
        <strain evidence="3">H3</strain>
        <tissue evidence="3">Leaf</tissue>
    </source>
</reference>
<accession>A0A9D4VBI2</accession>
<keyword evidence="4" id="KW-1185">Reference proteome</keyword>
<organism evidence="3 4">
    <name type="scientific">Adiantum capillus-veneris</name>
    <name type="common">Maidenhair fern</name>
    <dbReference type="NCBI Taxonomy" id="13818"/>
    <lineage>
        <taxon>Eukaryota</taxon>
        <taxon>Viridiplantae</taxon>
        <taxon>Streptophyta</taxon>
        <taxon>Embryophyta</taxon>
        <taxon>Tracheophyta</taxon>
        <taxon>Polypodiopsida</taxon>
        <taxon>Polypodiidae</taxon>
        <taxon>Polypodiales</taxon>
        <taxon>Pteridineae</taxon>
        <taxon>Pteridaceae</taxon>
        <taxon>Vittarioideae</taxon>
        <taxon>Adiantum</taxon>
    </lineage>
</organism>
<sequence>MYVFVGVCMLLYIIYTSEAYMAETLVKVCVMMMAYKNPFYAVVLKLCLADKERDNSLQCKARQSLVAAACEGVAKISLLTKASGRPASSVSGELKDINMESCL</sequence>
<dbReference type="Proteomes" id="UP000886520">
    <property type="component" value="Chromosome 2"/>
</dbReference>
<dbReference type="EMBL" id="JABFUD020000003">
    <property type="protein sequence ID" value="KAI5082656.1"/>
    <property type="molecule type" value="Genomic_DNA"/>
</dbReference>
<feature type="signal peptide" evidence="2">
    <location>
        <begin position="1"/>
        <end position="19"/>
    </location>
</feature>
<feature type="chain" id="PRO_5039264107" evidence="2">
    <location>
        <begin position="20"/>
        <end position="103"/>
    </location>
</feature>
<comment type="caution">
    <text evidence="3">The sequence shown here is derived from an EMBL/GenBank/DDBJ whole genome shotgun (WGS) entry which is preliminary data.</text>
</comment>
<dbReference type="AlphaFoldDB" id="A0A9D4VBI2"/>
<gene>
    <name evidence="3" type="ORF">GOP47_0002399</name>
</gene>
<proteinExistence type="predicted"/>
<feature type="compositionally biased region" description="Basic and acidic residues" evidence="1">
    <location>
        <begin position="93"/>
        <end position="103"/>
    </location>
</feature>